<keyword evidence="3" id="KW-1185">Reference proteome</keyword>
<dbReference type="AlphaFoldDB" id="A0A261RG07"/>
<reference evidence="2" key="1">
    <citation type="submission" date="2017-05" db="EMBL/GenBank/DDBJ databases">
        <title>Complete and WGS of Bordetella genogroups.</title>
        <authorList>
            <person name="Spilker T."/>
            <person name="Lipuma J."/>
        </authorList>
    </citation>
    <scope>NUCLEOTIDE SEQUENCE</scope>
    <source>
        <strain evidence="2">AU21707</strain>
    </source>
</reference>
<organism evidence="2 3">
    <name type="scientific">Bordetella genomosp. 9</name>
    <dbReference type="NCBI Taxonomy" id="1416803"/>
    <lineage>
        <taxon>Bacteria</taxon>
        <taxon>Pseudomonadati</taxon>
        <taxon>Pseudomonadota</taxon>
        <taxon>Betaproteobacteria</taxon>
        <taxon>Burkholderiales</taxon>
        <taxon>Alcaligenaceae</taxon>
        <taxon>Bordetella</taxon>
    </lineage>
</organism>
<name>A0A261RG07_9BORD</name>
<evidence type="ECO:0000313" key="2">
    <source>
        <dbReference type="EMBL" id="OZI23727.1"/>
    </source>
</evidence>
<accession>A0A261RG07</accession>
<proteinExistence type="predicted"/>
<keyword evidence="1" id="KW-0175">Coiled coil</keyword>
<evidence type="ECO:0000256" key="1">
    <source>
        <dbReference type="SAM" id="Coils"/>
    </source>
</evidence>
<protein>
    <submittedName>
        <fullName evidence="2">Uncharacterized protein</fullName>
    </submittedName>
</protein>
<comment type="caution">
    <text evidence="2">The sequence shown here is derived from an EMBL/GenBank/DDBJ whole genome shotgun (WGS) entry which is preliminary data.</text>
</comment>
<sequence>MPNPYGTFTDDELRARLAARPDDPGAQREAVRRFLEGSGEVRRLEERIAQLEDEVSELESTLKELDA</sequence>
<dbReference type="RefSeq" id="WP_094846688.1">
    <property type="nucleotide sequence ID" value="NZ_NEVJ01000002.1"/>
</dbReference>
<gene>
    <name evidence="2" type="ORF">CAL26_09860</name>
</gene>
<feature type="coiled-coil region" evidence="1">
    <location>
        <begin position="34"/>
        <end position="61"/>
    </location>
</feature>
<dbReference type="Proteomes" id="UP000216857">
    <property type="component" value="Unassembled WGS sequence"/>
</dbReference>
<evidence type="ECO:0000313" key="3">
    <source>
        <dbReference type="Proteomes" id="UP000216857"/>
    </source>
</evidence>
<dbReference type="EMBL" id="NEVJ01000002">
    <property type="protein sequence ID" value="OZI23727.1"/>
    <property type="molecule type" value="Genomic_DNA"/>
</dbReference>